<feature type="domain" description="Fatty acid desaturase" evidence="13">
    <location>
        <begin position="58"/>
        <end position="351"/>
    </location>
</feature>
<name>A0A6B2L6L9_9EUKA</name>
<accession>A0A6B2L6L9</accession>
<protein>
    <recommendedName>
        <fullName evidence="13">Fatty acid desaturase domain-containing protein</fullName>
    </recommendedName>
</protein>
<evidence type="ECO:0000256" key="12">
    <source>
        <dbReference type="SAM" id="Phobius"/>
    </source>
</evidence>
<comment type="pathway">
    <text evidence="2">Lipid metabolism.</text>
</comment>
<dbReference type="PANTHER" id="PTHR19353:SF30">
    <property type="entry name" value="DELTA 8-(E)-SPHINGOLIPID DESATURASE"/>
    <property type="match status" value="1"/>
</dbReference>
<reference evidence="14" key="1">
    <citation type="journal article" date="2020" name="J. Eukaryot. Microbiol.">
        <title>De novo Sequencing, Assembly and Annotation of the Transcriptome for the Free-Living Testate Amoeba Arcella intermedia.</title>
        <authorList>
            <person name="Ribeiro G.M."/>
            <person name="Porfirio-Sousa A.L."/>
            <person name="Maurer-Alcala X.X."/>
            <person name="Katz L.A."/>
            <person name="Lahr D.J.G."/>
        </authorList>
    </citation>
    <scope>NUCLEOTIDE SEQUENCE</scope>
</reference>
<dbReference type="InterPro" id="IPR012171">
    <property type="entry name" value="Fatty_acid_desaturase"/>
</dbReference>
<dbReference type="EMBL" id="GIBP01003591">
    <property type="protein sequence ID" value="NDV32560.1"/>
    <property type="molecule type" value="Transcribed_RNA"/>
</dbReference>
<evidence type="ECO:0000259" key="13">
    <source>
        <dbReference type="Pfam" id="PF00487"/>
    </source>
</evidence>
<evidence type="ECO:0000256" key="6">
    <source>
        <dbReference type="ARBA" id="ARBA00022723"/>
    </source>
</evidence>
<evidence type="ECO:0000256" key="2">
    <source>
        <dbReference type="ARBA" id="ARBA00005189"/>
    </source>
</evidence>
<comment type="subcellular location">
    <subcellularLocation>
        <location evidence="1">Membrane</location>
        <topology evidence="1">Multi-pass membrane protein</topology>
    </subcellularLocation>
</comment>
<comment type="similarity">
    <text evidence="3">Belongs to the fatty acid desaturase type 1 family.</text>
</comment>
<keyword evidence="4" id="KW-0349">Heme</keyword>
<evidence type="ECO:0000256" key="9">
    <source>
        <dbReference type="ARBA" id="ARBA00023004"/>
    </source>
</evidence>
<keyword evidence="7 12" id="KW-1133">Transmembrane helix</keyword>
<evidence type="ECO:0000256" key="8">
    <source>
        <dbReference type="ARBA" id="ARBA00023002"/>
    </source>
</evidence>
<evidence type="ECO:0000256" key="5">
    <source>
        <dbReference type="ARBA" id="ARBA00022692"/>
    </source>
</evidence>
<evidence type="ECO:0000256" key="3">
    <source>
        <dbReference type="ARBA" id="ARBA00009295"/>
    </source>
</evidence>
<keyword evidence="10" id="KW-0443">Lipid metabolism</keyword>
<sequence length="383" mass="44036">MEAANLTSFRTDIELLGRELRAGQGERDLAHFRKILLWNRLLLVVGLVTLGLFPNPITVLCLSLATFSRWTMIGHHVSHGGYDRLDASGRYHRARFAMGSLPRRALDWLDWMLPEAWNLEHNKHHHYSLNEPDDPDLVEDNLRSLRESSAPLPVKYLTVLFFMLTWKWFYYSPNTLSRLQLDRARKGEGAGAEGAGSTYQTLLSALLDPPAWLQRSELVLRVLGPYFLYQFVLLPLPFLLLSGAAYRNALLNLLLAELLTNMHAFLVVVTNHAGEDLYRFDTKCTKDVFLLRQVIGSANYHTSGDVNDFLHGFLNYQIEHHLWPDLSMLSYQRGQERVKGICRKYNVPYVQESVWRRLVKTVDIMVGRKGMRRFPERKAGSGV</sequence>
<dbReference type="GO" id="GO:0046872">
    <property type="term" value="F:metal ion binding"/>
    <property type="evidence" value="ECO:0007669"/>
    <property type="project" value="UniProtKB-KW"/>
</dbReference>
<keyword evidence="8" id="KW-0560">Oxidoreductase</keyword>
<evidence type="ECO:0000256" key="11">
    <source>
        <dbReference type="ARBA" id="ARBA00023136"/>
    </source>
</evidence>
<keyword evidence="11 12" id="KW-0472">Membrane</keyword>
<keyword evidence="5 12" id="KW-0812">Transmembrane</keyword>
<dbReference type="PANTHER" id="PTHR19353">
    <property type="entry name" value="FATTY ACID DESATURASE 2"/>
    <property type="match status" value="1"/>
</dbReference>
<feature type="transmembrane region" description="Helical" evidence="12">
    <location>
        <begin position="41"/>
        <end position="65"/>
    </location>
</feature>
<keyword evidence="6" id="KW-0479">Metal-binding</keyword>
<dbReference type="InterPro" id="IPR005804">
    <property type="entry name" value="FA_desaturase_dom"/>
</dbReference>
<dbReference type="GO" id="GO:0006629">
    <property type="term" value="P:lipid metabolic process"/>
    <property type="evidence" value="ECO:0007669"/>
    <property type="project" value="UniProtKB-KW"/>
</dbReference>
<evidence type="ECO:0000256" key="7">
    <source>
        <dbReference type="ARBA" id="ARBA00022989"/>
    </source>
</evidence>
<proteinExistence type="inferred from homology"/>
<dbReference type="Pfam" id="PF00487">
    <property type="entry name" value="FA_desaturase"/>
    <property type="match status" value="1"/>
</dbReference>
<dbReference type="AlphaFoldDB" id="A0A6B2L6L9"/>
<evidence type="ECO:0000256" key="1">
    <source>
        <dbReference type="ARBA" id="ARBA00004141"/>
    </source>
</evidence>
<evidence type="ECO:0000256" key="4">
    <source>
        <dbReference type="ARBA" id="ARBA00022617"/>
    </source>
</evidence>
<evidence type="ECO:0000256" key="10">
    <source>
        <dbReference type="ARBA" id="ARBA00023098"/>
    </source>
</evidence>
<dbReference type="GO" id="GO:0016717">
    <property type="term" value="F:oxidoreductase activity, acting on paired donors, with oxidation of a pair of donors resulting in the reduction of molecular oxygen to two molecules of water"/>
    <property type="evidence" value="ECO:0007669"/>
    <property type="project" value="TreeGrafter"/>
</dbReference>
<evidence type="ECO:0000313" key="14">
    <source>
        <dbReference type="EMBL" id="NDV32560.1"/>
    </source>
</evidence>
<organism evidence="14">
    <name type="scientific">Arcella intermedia</name>
    <dbReference type="NCBI Taxonomy" id="1963864"/>
    <lineage>
        <taxon>Eukaryota</taxon>
        <taxon>Amoebozoa</taxon>
        <taxon>Tubulinea</taxon>
        <taxon>Elardia</taxon>
        <taxon>Arcellinida</taxon>
        <taxon>Sphaerothecina</taxon>
        <taxon>Arcellidae</taxon>
        <taxon>Arcella</taxon>
    </lineage>
</organism>
<dbReference type="GO" id="GO:0016020">
    <property type="term" value="C:membrane"/>
    <property type="evidence" value="ECO:0007669"/>
    <property type="project" value="UniProtKB-SubCell"/>
</dbReference>
<keyword evidence="9" id="KW-0408">Iron</keyword>